<proteinExistence type="predicted"/>
<dbReference type="InterPro" id="IPR051172">
    <property type="entry name" value="Chlamydia_OmcB"/>
</dbReference>
<dbReference type="Pfam" id="PF19407">
    <property type="entry name" value="DUF5979"/>
    <property type="match status" value="4"/>
</dbReference>
<comment type="caution">
    <text evidence="5">The sequence shown here is derived from an EMBL/GenBank/DDBJ whole genome shotgun (WGS) entry which is preliminary data.</text>
</comment>
<dbReference type="Gene3D" id="2.60.40.10">
    <property type="entry name" value="Immunoglobulins"/>
    <property type="match status" value="1"/>
</dbReference>
<feature type="transmembrane region" description="Helical" evidence="1">
    <location>
        <begin position="2367"/>
        <end position="2387"/>
    </location>
</feature>
<evidence type="ECO:0000313" key="5">
    <source>
        <dbReference type="EMBL" id="MET4583889.1"/>
    </source>
</evidence>
<reference evidence="5 6" key="1">
    <citation type="submission" date="2024-06" db="EMBL/GenBank/DDBJ databases">
        <title>Sorghum-associated microbial communities from plants grown in Nebraska, USA.</title>
        <authorList>
            <person name="Schachtman D."/>
        </authorList>
    </citation>
    <scope>NUCLEOTIDE SEQUENCE [LARGE SCALE GENOMIC DNA]</scope>
    <source>
        <strain evidence="5 6">2857</strain>
    </source>
</reference>
<dbReference type="Proteomes" id="UP001549257">
    <property type="component" value="Unassembled WGS sequence"/>
</dbReference>
<keyword evidence="2" id="KW-0732">Signal</keyword>
<gene>
    <name evidence="5" type="ORF">ABIE21_003420</name>
</gene>
<dbReference type="EMBL" id="JBEPSJ010000005">
    <property type="protein sequence ID" value="MET4583889.1"/>
    <property type="molecule type" value="Genomic_DNA"/>
</dbReference>
<keyword evidence="1" id="KW-1133">Transmembrane helix</keyword>
<dbReference type="InterPro" id="IPR046022">
    <property type="entry name" value="DUF5979"/>
</dbReference>
<evidence type="ECO:0000256" key="2">
    <source>
        <dbReference type="SAM" id="SignalP"/>
    </source>
</evidence>
<dbReference type="PANTHER" id="PTHR34819">
    <property type="entry name" value="LARGE CYSTEINE-RICH PERIPLASMIC PROTEIN OMCB"/>
    <property type="match status" value="1"/>
</dbReference>
<dbReference type="Pfam" id="PF01345">
    <property type="entry name" value="DUF11"/>
    <property type="match status" value="1"/>
</dbReference>
<feature type="chain" id="PRO_5046278150" evidence="2">
    <location>
        <begin position="50"/>
        <end position="2394"/>
    </location>
</feature>
<name>A0ABV2QS38_9MICO</name>
<accession>A0ABV2QS38</accession>
<dbReference type="InterPro" id="IPR013783">
    <property type="entry name" value="Ig-like_fold"/>
</dbReference>
<feature type="domain" description="DUF5979" evidence="4">
    <location>
        <begin position="1796"/>
        <end position="1902"/>
    </location>
</feature>
<sequence length="2394" mass="240597">MPAIGKHRLLSTVTPARRSTASARWFARTAAVLTLALGLGMLSAPAAYAADAALTVSKTVDGLESATVDPGDEFTYAITVGCDDADCVGAQLVDELPAAFVGFPILSTSVTPPTQPTTTTLQGCSTVVTASCSVVVDFDTVLDTVTTGIRAGDTHILTVRLRAPLTLSPSWEFNGAAVPNTAVVTSSTAPTVNDGATVTIAIPVTVDVAPAKTWTPATQQFSPGVQSTVALSLRNTSNVPAESLTLQDPKIADAAAAALAASNPFSIVDFVSFGSVTAPQGADRVTVDAYVFSGSAWNWVAGTPSTIAGIGLPGGVAAADVAGLRFSFTDSAGDATITENGTAGAVQLTVAQRSAHRETGATLALGTTATNQVAATVVVPAQAPVSRDASAPYAIAGLTVDVTAGKTITPARIPAGTDARALITGKNDSNGPLSSLTVGDTGFFTADVAFGGFLAPVAYPAGATGASVTWFFSGSTAAPAPVANGSTPTAPAAPSGQHLTGFEVTYVGAIAAASVTALEFAISPSVDFVPTIGASPKLVENTATVRGTNAAGSDTASAVAPLRVFFPAIDLEIDKTVNPTGAVNPGGTVVVQLPTTTGTDSAFVKPTRVVVQDVWRTGDADDFWNAFSPVAIAPTQVIAGSSLLVEYTVDGTTWLTLDTVPATGSTVIYSKSIGAPVDPAAVTGLRYTFENPAGLAQGTTVSPNTVFAARATLRTGGAPTSVVDAPASVYENRGFAEATGVVAGGGVITSDEVEAFADGRIVTTSGAGTVLADKNWTTASVVSQSGAQATTRLGWAVSAAGSTRVTVTDPAAGLETTPQDTVFQAFDLTRVPAITFAQDPLLRWDRVVAVELYTAGAWVSAGPVGTNWMNANGFTGYTLTPQQSAAATGVRLIVEPNDAARAASSNPLAPPVGSGVASSAAGSARPIDLVWTLRNVARVGGAWIGEDSYPSVTNTVGVTVGGTETTDSDAIALVDFAPAVSVTKTSTVPGVTVPHLGDVAAGDYPSIGYTVTATNDSASRASYLRVSDPMPCTESTVSSCVTAPGDWAADPYASADYDPATNPFERVDLTKLAFTVPAGQVDKNASLVTLWKMDAAGALTRQVVTVTSAEALGAAALADVVGVSVVYQNANAATAGGSIVSGAALTMAVSTKLRVYQRSAPTTLVAPSTVENHVDAQSYDPVLFPSGTGSTPHDSALADVDLVSGRLDAVATKTITPSSLLQRDRASTVDVALGATDGTATAPANSVTITDVDAGFWDSFRLTGLGATVLPAGADRVGVDVQLNGEPAWVAGPRGGTAALPAVALDQVTGIRFTFDRADGALLSRAAPAADWSASAVLKVVLLETTRADGTPVSFPSTVDNRVDVRSARADGVFAAATDDASDDFGLATGSWQLDVEKTPAGNTHTVFPGTLVPWTMNFTNTGTGYLAVSDVTDQLPSHLTFDFENPAYSTSTGGTLSTDVAYSYDEATKRLSFAWPAGENLMAPGEKFSITLGLTLEPGLQVSDRATNQLVVRTVQPLAACTNLSGNGQGTLAGLAVTECGTTNFVQATPGASLATYKGVKGDIDSALVSGAVNTANPGGPCLVDPEGYYRAPCAANTAIGSTDEWKLLAVNSGTESYRSLTMVDPLPRLGDRMLATGGSRASTFQPVFDGDFGVQLSGAPAGSTAAWQVTTDNAACVGTGTSTWNADPVCAANTWVAGTAYTGDWAAITALRVTVDFSTSAAGLLAPAGSFKVVYQSTNQPASSALPGGAPVDAPLAGQYAWNQFGAHAVLESGATLQRAPVKVGVRLVESALAVTKTVSGAAAAFAPPAFRVDVDCSVAGVALDLGARSTLALTAANGLTARIDHLPIGAVCAVTEQGAVGEFGESSRSVSPATMTLLVPTDTATAVDAAQTAAVANVYDFGGLSVTKAVDTLATVGDFGSFDFALDCTTLLGDPVTLDPADAAFSLAPGETHAVAAGSIPVGSECGITETSAGAADAIAITGAGVVDGGNGSAVITVGSTATVATVTNSFAAGTLAVVKTVTGAGGAAYGDGPFAASVTCVYGSDTVYADPALPIVAGVATAVPEVFPVGTVCAVAETTTGGATEVENPPAVTIVGPAGGAALGAVTADITNHFDLGRLDIEKERVGDGVAKFGAGPFEVTVVCTWVKDGATLTVPLAAGGVFSLDDANGYAVTVPGIIVGADCVVEETDAGLATATTMVPADGTVTIVDPAVTPTAALVRITNVFDVGQLAIDKTADTSIVAAGGTVIYTVTVRNTGQIAATDVAVTDTLPASAQLVSTSPAATVDGRTLGWTQPRLAVGETASFTVTVRYSDAGTHVNSASFVNPAGPWEPPVVAHRCATDPASACAAVAVMTLAMTGGDLALGLLWLALASLLIGVALLARRRRIAR</sequence>
<evidence type="ECO:0000313" key="6">
    <source>
        <dbReference type="Proteomes" id="UP001549257"/>
    </source>
</evidence>
<organism evidence="5 6">
    <name type="scientific">Conyzicola nivalis</name>
    <dbReference type="NCBI Taxonomy" id="1477021"/>
    <lineage>
        <taxon>Bacteria</taxon>
        <taxon>Bacillati</taxon>
        <taxon>Actinomycetota</taxon>
        <taxon>Actinomycetes</taxon>
        <taxon>Micrococcales</taxon>
        <taxon>Microbacteriaceae</taxon>
        <taxon>Conyzicola</taxon>
    </lineage>
</organism>
<dbReference type="InterPro" id="IPR047589">
    <property type="entry name" value="DUF11_rpt"/>
</dbReference>
<keyword evidence="1" id="KW-0472">Membrane</keyword>
<feature type="domain" description="DUF5979" evidence="4">
    <location>
        <begin position="1907"/>
        <end position="2014"/>
    </location>
</feature>
<feature type="domain" description="DUF11" evidence="3">
    <location>
        <begin position="2235"/>
        <end position="2328"/>
    </location>
</feature>
<dbReference type="NCBIfam" id="TIGR01451">
    <property type="entry name" value="B_ant_repeat"/>
    <property type="match status" value="1"/>
</dbReference>
<evidence type="ECO:0000259" key="4">
    <source>
        <dbReference type="Pfam" id="PF19407"/>
    </source>
</evidence>
<keyword evidence="6" id="KW-1185">Reference proteome</keyword>
<evidence type="ECO:0000256" key="1">
    <source>
        <dbReference type="SAM" id="Phobius"/>
    </source>
</evidence>
<feature type="domain" description="DUF5979" evidence="4">
    <location>
        <begin position="2020"/>
        <end position="2118"/>
    </location>
</feature>
<evidence type="ECO:0000259" key="3">
    <source>
        <dbReference type="Pfam" id="PF01345"/>
    </source>
</evidence>
<protein>
    <submittedName>
        <fullName evidence="5">Repeat protein (TIGR01451 family)</fullName>
    </submittedName>
</protein>
<feature type="signal peptide" evidence="2">
    <location>
        <begin position="1"/>
        <end position="49"/>
    </location>
</feature>
<dbReference type="InterPro" id="IPR001434">
    <property type="entry name" value="OmcB-like_DUF11"/>
</dbReference>
<feature type="domain" description="DUF5979" evidence="4">
    <location>
        <begin position="2124"/>
        <end position="2231"/>
    </location>
</feature>
<keyword evidence="1" id="KW-0812">Transmembrane</keyword>